<dbReference type="SUPFAM" id="SSF52087">
    <property type="entry name" value="CRAL/TRIO domain"/>
    <property type="match status" value="1"/>
</dbReference>
<dbReference type="PANTHER" id="PTHR10174">
    <property type="entry name" value="ALPHA-TOCOPHEROL TRANSFER PROTEIN-RELATED"/>
    <property type="match status" value="1"/>
</dbReference>
<dbReference type="AlphaFoldDB" id="A0A0G4E9Z0"/>
<feature type="domain" description="CRAL-TRIO" evidence="1">
    <location>
        <begin position="84"/>
        <end position="267"/>
    </location>
</feature>
<dbReference type="PROSITE" id="PS50191">
    <property type="entry name" value="CRAL_TRIO"/>
    <property type="match status" value="1"/>
</dbReference>
<organism evidence="2 3">
    <name type="scientific">Vitrella brassicaformis (strain CCMP3155)</name>
    <dbReference type="NCBI Taxonomy" id="1169540"/>
    <lineage>
        <taxon>Eukaryota</taxon>
        <taxon>Sar</taxon>
        <taxon>Alveolata</taxon>
        <taxon>Colpodellida</taxon>
        <taxon>Vitrellaceae</taxon>
        <taxon>Vitrella</taxon>
    </lineage>
</organism>
<accession>A0A0G4E9Z0</accession>
<proteinExistence type="predicted"/>
<evidence type="ECO:0000259" key="1">
    <source>
        <dbReference type="PROSITE" id="PS50191"/>
    </source>
</evidence>
<protein>
    <recommendedName>
        <fullName evidence="1">CRAL-TRIO domain-containing protein</fullName>
    </recommendedName>
</protein>
<dbReference type="VEuPathDB" id="CryptoDB:Vbra_6749"/>
<dbReference type="InParanoid" id="A0A0G4E9Z0"/>
<dbReference type="STRING" id="1169540.A0A0G4E9Z0"/>
<sequence length="280" mass="31674">MLKDVVDYLQSALTSRTKEAAIPPKDEDEAQQRVAQLAAELEPLVLSDSFLRKCLMCRDWHQQEAATVARNFSRFRDSAGWPYRIECTEDVKAALLSGLHWILPTRDIDGRPMLVYNGKVLDSINARITPQQRISIESLQKMGCFLMELLTDDPACHQHGVALVFDVGGITLGLLRHFTLADIKRGVMMWKESFPCKLRRVYVLRASPVISSIVHFVLGLLAKKIRDRVHFVKTDSPDDNQSDEPFWLFVRKDSVPPSLGGTLRFDWPAEVERIIASAAS</sequence>
<dbReference type="GO" id="GO:0016020">
    <property type="term" value="C:membrane"/>
    <property type="evidence" value="ECO:0007669"/>
    <property type="project" value="TreeGrafter"/>
</dbReference>
<dbReference type="Pfam" id="PF00650">
    <property type="entry name" value="CRAL_TRIO"/>
    <property type="match status" value="1"/>
</dbReference>
<evidence type="ECO:0000313" key="2">
    <source>
        <dbReference type="EMBL" id="CEL92011.1"/>
    </source>
</evidence>
<dbReference type="Gene3D" id="3.40.525.10">
    <property type="entry name" value="CRAL-TRIO lipid binding domain"/>
    <property type="match status" value="1"/>
</dbReference>
<gene>
    <name evidence="2" type="ORF">Vbra_6749</name>
</gene>
<evidence type="ECO:0000313" key="3">
    <source>
        <dbReference type="Proteomes" id="UP000041254"/>
    </source>
</evidence>
<dbReference type="SMART" id="SM00516">
    <property type="entry name" value="SEC14"/>
    <property type="match status" value="1"/>
</dbReference>
<dbReference type="PANTHER" id="PTHR10174:SF208">
    <property type="entry name" value="CRAL-TRIO DOMAIN-CONTAINING PROTEIN DDB_G0278031"/>
    <property type="match status" value="1"/>
</dbReference>
<reference evidence="2 3" key="1">
    <citation type="submission" date="2014-11" db="EMBL/GenBank/DDBJ databases">
        <authorList>
            <person name="Zhu J."/>
            <person name="Qi W."/>
            <person name="Song R."/>
        </authorList>
    </citation>
    <scope>NUCLEOTIDE SEQUENCE [LARGE SCALE GENOMIC DNA]</scope>
</reference>
<dbReference type="OMA" id="DYSSRDW"/>
<keyword evidence="3" id="KW-1185">Reference proteome</keyword>
<dbReference type="CDD" id="cd00170">
    <property type="entry name" value="SEC14"/>
    <property type="match status" value="1"/>
</dbReference>
<name>A0A0G4E9Z0_VITBC</name>
<dbReference type="EMBL" id="CDMY01000040">
    <property type="protein sequence ID" value="CEL92011.1"/>
    <property type="molecule type" value="Genomic_DNA"/>
</dbReference>
<dbReference type="InterPro" id="IPR001251">
    <property type="entry name" value="CRAL-TRIO_dom"/>
</dbReference>
<dbReference type="InterPro" id="IPR036865">
    <property type="entry name" value="CRAL-TRIO_dom_sf"/>
</dbReference>
<dbReference type="Proteomes" id="UP000041254">
    <property type="component" value="Unassembled WGS sequence"/>
</dbReference>
<dbReference type="GO" id="GO:1902936">
    <property type="term" value="F:phosphatidylinositol bisphosphate binding"/>
    <property type="evidence" value="ECO:0007669"/>
    <property type="project" value="TreeGrafter"/>
</dbReference>
<dbReference type="OrthoDB" id="440711at2759"/>